<dbReference type="Proteomes" id="UP000813385">
    <property type="component" value="Unassembled WGS sequence"/>
</dbReference>
<name>A0A8K0TVV0_9PEZI</name>
<protein>
    <submittedName>
        <fullName evidence="1">Uncharacterized protein</fullName>
    </submittedName>
</protein>
<dbReference type="EMBL" id="JAGPXD010000001">
    <property type="protein sequence ID" value="KAH7376331.1"/>
    <property type="molecule type" value="Genomic_DNA"/>
</dbReference>
<organism evidence="1 2">
    <name type="scientific">Plectosphaerella cucumerina</name>
    <dbReference type="NCBI Taxonomy" id="40658"/>
    <lineage>
        <taxon>Eukaryota</taxon>
        <taxon>Fungi</taxon>
        <taxon>Dikarya</taxon>
        <taxon>Ascomycota</taxon>
        <taxon>Pezizomycotina</taxon>
        <taxon>Sordariomycetes</taxon>
        <taxon>Hypocreomycetidae</taxon>
        <taxon>Glomerellales</taxon>
        <taxon>Plectosphaerellaceae</taxon>
        <taxon>Plectosphaerella</taxon>
    </lineage>
</organism>
<proteinExistence type="predicted"/>
<evidence type="ECO:0000313" key="1">
    <source>
        <dbReference type="EMBL" id="KAH7376331.1"/>
    </source>
</evidence>
<comment type="caution">
    <text evidence="1">The sequence shown here is derived from an EMBL/GenBank/DDBJ whole genome shotgun (WGS) entry which is preliminary data.</text>
</comment>
<sequence length="108" mass="11694">MSAFSAAVIGALGVLVIAVVTVDGVVQAMVVRLTSQKAVPESEPGQWWHAAIYAQLNRPSMSSKPPDQMQGKRYFGCDESIQVHESGVADDGHECAFRHNMKNRVLSP</sequence>
<gene>
    <name evidence="1" type="ORF">B0T11DRAFT_272129</name>
</gene>
<accession>A0A8K0TVV0</accession>
<dbReference type="AlphaFoldDB" id="A0A8K0TVV0"/>
<keyword evidence="2" id="KW-1185">Reference proteome</keyword>
<reference evidence="1" key="1">
    <citation type="journal article" date="2021" name="Nat. Commun.">
        <title>Genetic determinants of endophytism in the Arabidopsis root mycobiome.</title>
        <authorList>
            <person name="Mesny F."/>
            <person name="Miyauchi S."/>
            <person name="Thiergart T."/>
            <person name="Pickel B."/>
            <person name="Atanasova L."/>
            <person name="Karlsson M."/>
            <person name="Huettel B."/>
            <person name="Barry K.W."/>
            <person name="Haridas S."/>
            <person name="Chen C."/>
            <person name="Bauer D."/>
            <person name="Andreopoulos W."/>
            <person name="Pangilinan J."/>
            <person name="LaButti K."/>
            <person name="Riley R."/>
            <person name="Lipzen A."/>
            <person name="Clum A."/>
            <person name="Drula E."/>
            <person name="Henrissat B."/>
            <person name="Kohler A."/>
            <person name="Grigoriev I.V."/>
            <person name="Martin F.M."/>
            <person name="Hacquard S."/>
        </authorList>
    </citation>
    <scope>NUCLEOTIDE SEQUENCE</scope>
    <source>
        <strain evidence="1">MPI-CAGE-AT-0016</strain>
    </source>
</reference>
<evidence type="ECO:0000313" key="2">
    <source>
        <dbReference type="Proteomes" id="UP000813385"/>
    </source>
</evidence>